<sequence>MPHRRAVPRTVSDVLLWLLAADVTAAHQPHPDQPGRCANLRCAGEAYPCPPARDAQRARQTADRPVLQARGRARVAAPAAAVARFAGWFHSTTSRPAPPQMSTPSLHAA</sequence>
<accession>A0A1C5GWA2</accession>
<evidence type="ECO:0000256" key="1">
    <source>
        <dbReference type="SAM" id="MobiDB-lite"/>
    </source>
</evidence>
<name>A0A1C5GWA2_9ACTN</name>
<dbReference type="AlphaFoldDB" id="A0A1C5GWA2"/>
<organism evidence="2 3">
    <name type="scientific">Micromonospora coxensis</name>
    <dbReference type="NCBI Taxonomy" id="356852"/>
    <lineage>
        <taxon>Bacteria</taxon>
        <taxon>Bacillati</taxon>
        <taxon>Actinomycetota</taxon>
        <taxon>Actinomycetes</taxon>
        <taxon>Micromonosporales</taxon>
        <taxon>Micromonosporaceae</taxon>
        <taxon>Micromonospora</taxon>
    </lineage>
</organism>
<proteinExistence type="predicted"/>
<reference evidence="3" key="1">
    <citation type="submission" date="2016-06" db="EMBL/GenBank/DDBJ databases">
        <authorList>
            <person name="Varghese N."/>
            <person name="Submissions Spin"/>
        </authorList>
    </citation>
    <scope>NUCLEOTIDE SEQUENCE [LARGE SCALE GENOMIC DNA]</scope>
    <source>
        <strain evidence="3">DSM 45161</strain>
    </source>
</reference>
<keyword evidence="3" id="KW-1185">Reference proteome</keyword>
<evidence type="ECO:0000313" key="3">
    <source>
        <dbReference type="Proteomes" id="UP000198215"/>
    </source>
</evidence>
<dbReference type="Proteomes" id="UP000198215">
    <property type="component" value="Chromosome I"/>
</dbReference>
<evidence type="ECO:0000313" key="2">
    <source>
        <dbReference type="EMBL" id="SCG38072.1"/>
    </source>
</evidence>
<gene>
    <name evidence="2" type="ORF">GA0070614_0470</name>
</gene>
<feature type="region of interest" description="Disordered" evidence="1">
    <location>
        <begin position="89"/>
        <end position="109"/>
    </location>
</feature>
<protein>
    <submittedName>
        <fullName evidence="2">Uncharacterized protein</fullName>
    </submittedName>
</protein>
<dbReference type="EMBL" id="LT607753">
    <property type="protein sequence ID" value="SCG38072.1"/>
    <property type="molecule type" value="Genomic_DNA"/>
</dbReference>